<evidence type="ECO:0000256" key="4">
    <source>
        <dbReference type="ARBA" id="ARBA00022723"/>
    </source>
</evidence>
<accession>A0AA39UAR1</accession>
<dbReference type="InterPro" id="IPR000028">
    <property type="entry name" value="Chloroperoxidase"/>
</dbReference>
<keyword evidence="4" id="KW-0479">Metal-binding</keyword>
<sequence>MHLNLVFVAVLVSSAYATVIDWKLHEWKAPGAYDLRGPCPGLNTLANHGFLPRDGRNITIDIVLKAASEGYNFDPSVLILAAKVGLLTTDAPDSFTLDDIKLHGTIEHDASLSRSDYLLGDNVHFNETIFTTLAESNPGVDYFNATSAGQVQKKRLADDILANPGIINTSKEFFIRSGESAFYLSVMGDPVTGVAPKKFVDIFFREERLPIEEGWTKPTTLITLQTLTPIVEIIEEASEWVDNGKCPFVRLSPDSNATSCP</sequence>
<evidence type="ECO:0000256" key="8">
    <source>
        <dbReference type="SAM" id="SignalP"/>
    </source>
</evidence>
<dbReference type="PANTHER" id="PTHR33577">
    <property type="entry name" value="STERIGMATOCYSTIN BIOSYNTHESIS PEROXIDASE STCC-RELATED"/>
    <property type="match status" value="1"/>
</dbReference>
<keyword evidence="2" id="KW-0575">Peroxidase</keyword>
<feature type="chain" id="PRO_5041242727" evidence="8">
    <location>
        <begin position="18"/>
        <end position="261"/>
    </location>
</feature>
<evidence type="ECO:0000256" key="2">
    <source>
        <dbReference type="ARBA" id="ARBA00022559"/>
    </source>
</evidence>
<keyword evidence="3" id="KW-0349">Heme</keyword>
<protein>
    <submittedName>
        <fullName evidence="10">Chloroperoxidase</fullName>
    </submittedName>
</protein>
<evidence type="ECO:0000259" key="9">
    <source>
        <dbReference type="PROSITE" id="PS51405"/>
    </source>
</evidence>
<evidence type="ECO:0000256" key="7">
    <source>
        <dbReference type="ARBA" id="ARBA00025795"/>
    </source>
</evidence>
<proteinExistence type="inferred from homology"/>
<dbReference type="PROSITE" id="PS51405">
    <property type="entry name" value="HEME_HALOPEROXIDASE"/>
    <property type="match status" value="1"/>
</dbReference>
<comment type="similarity">
    <text evidence="7">Belongs to the chloroperoxidase family.</text>
</comment>
<dbReference type="GO" id="GO:0046872">
    <property type="term" value="F:metal ion binding"/>
    <property type="evidence" value="ECO:0007669"/>
    <property type="project" value="UniProtKB-KW"/>
</dbReference>
<keyword evidence="5" id="KW-0560">Oxidoreductase</keyword>
<dbReference type="InterPro" id="IPR036851">
    <property type="entry name" value="Chloroperoxidase-like_sf"/>
</dbReference>
<comment type="cofactor">
    <cofactor evidence="1">
        <name>heme b</name>
        <dbReference type="ChEBI" id="CHEBI:60344"/>
    </cofactor>
</comment>
<gene>
    <name evidence="10" type="ORF">IW261DRAFT_481111</name>
</gene>
<dbReference type="AlphaFoldDB" id="A0AA39UAR1"/>
<keyword evidence="6" id="KW-0408">Iron</keyword>
<dbReference type="Gene3D" id="1.10.489.10">
    <property type="entry name" value="Chloroperoxidase-like"/>
    <property type="match status" value="1"/>
</dbReference>
<evidence type="ECO:0000256" key="3">
    <source>
        <dbReference type="ARBA" id="ARBA00022617"/>
    </source>
</evidence>
<dbReference type="EMBL" id="JAUEPR010000023">
    <property type="protein sequence ID" value="KAK0475469.1"/>
    <property type="molecule type" value="Genomic_DNA"/>
</dbReference>
<reference evidence="10" key="1">
    <citation type="submission" date="2023-06" db="EMBL/GenBank/DDBJ databases">
        <authorList>
            <consortium name="Lawrence Berkeley National Laboratory"/>
            <person name="Ahrendt S."/>
            <person name="Sahu N."/>
            <person name="Indic B."/>
            <person name="Wong-Bajracharya J."/>
            <person name="Merenyi Z."/>
            <person name="Ke H.-M."/>
            <person name="Monk M."/>
            <person name="Kocsube S."/>
            <person name="Drula E."/>
            <person name="Lipzen A."/>
            <person name="Balint B."/>
            <person name="Henrissat B."/>
            <person name="Andreopoulos B."/>
            <person name="Martin F.M."/>
            <person name="Harder C.B."/>
            <person name="Rigling D."/>
            <person name="Ford K.L."/>
            <person name="Foster G.D."/>
            <person name="Pangilinan J."/>
            <person name="Papanicolaou A."/>
            <person name="Barry K."/>
            <person name="LaButti K."/>
            <person name="Viragh M."/>
            <person name="Koriabine M."/>
            <person name="Yan M."/>
            <person name="Riley R."/>
            <person name="Champramary S."/>
            <person name="Plett K.L."/>
            <person name="Tsai I.J."/>
            <person name="Slot J."/>
            <person name="Sipos G."/>
            <person name="Plett J."/>
            <person name="Nagy L.G."/>
            <person name="Grigoriev I.V."/>
        </authorList>
    </citation>
    <scope>NUCLEOTIDE SEQUENCE</scope>
    <source>
        <strain evidence="10">ICMP 16352</strain>
    </source>
</reference>
<dbReference type="SUPFAM" id="SSF47571">
    <property type="entry name" value="Cloroperoxidase"/>
    <property type="match status" value="1"/>
</dbReference>
<dbReference type="GO" id="GO:0004601">
    <property type="term" value="F:peroxidase activity"/>
    <property type="evidence" value="ECO:0007669"/>
    <property type="project" value="UniProtKB-KW"/>
</dbReference>
<evidence type="ECO:0000256" key="1">
    <source>
        <dbReference type="ARBA" id="ARBA00001970"/>
    </source>
</evidence>
<evidence type="ECO:0000313" key="11">
    <source>
        <dbReference type="Proteomes" id="UP001175227"/>
    </source>
</evidence>
<dbReference type="Pfam" id="PF01328">
    <property type="entry name" value="Peroxidase_2"/>
    <property type="match status" value="1"/>
</dbReference>
<feature type="domain" description="Heme haloperoxidase family profile" evidence="9">
    <location>
        <begin position="23"/>
        <end position="232"/>
    </location>
</feature>
<dbReference type="PANTHER" id="PTHR33577:SF9">
    <property type="entry name" value="PEROXIDASE STCC"/>
    <property type="match status" value="1"/>
</dbReference>
<comment type="caution">
    <text evidence="10">The sequence shown here is derived from an EMBL/GenBank/DDBJ whole genome shotgun (WGS) entry which is preliminary data.</text>
</comment>
<evidence type="ECO:0000256" key="6">
    <source>
        <dbReference type="ARBA" id="ARBA00023004"/>
    </source>
</evidence>
<evidence type="ECO:0000313" key="10">
    <source>
        <dbReference type="EMBL" id="KAK0475469.1"/>
    </source>
</evidence>
<organism evidence="10 11">
    <name type="scientific">Armillaria novae-zelandiae</name>
    <dbReference type="NCBI Taxonomy" id="153914"/>
    <lineage>
        <taxon>Eukaryota</taxon>
        <taxon>Fungi</taxon>
        <taxon>Dikarya</taxon>
        <taxon>Basidiomycota</taxon>
        <taxon>Agaricomycotina</taxon>
        <taxon>Agaricomycetes</taxon>
        <taxon>Agaricomycetidae</taxon>
        <taxon>Agaricales</taxon>
        <taxon>Marasmiineae</taxon>
        <taxon>Physalacriaceae</taxon>
        <taxon>Armillaria</taxon>
    </lineage>
</organism>
<keyword evidence="11" id="KW-1185">Reference proteome</keyword>
<dbReference type="Proteomes" id="UP001175227">
    <property type="component" value="Unassembled WGS sequence"/>
</dbReference>
<feature type="signal peptide" evidence="8">
    <location>
        <begin position="1"/>
        <end position="17"/>
    </location>
</feature>
<keyword evidence="8" id="KW-0732">Signal</keyword>
<name>A0AA39UAR1_9AGAR</name>
<evidence type="ECO:0000256" key="5">
    <source>
        <dbReference type="ARBA" id="ARBA00023002"/>
    </source>
</evidence>